<dbReference type="SUPFAM" id="SSF88946">
    <property type="entry name" value="Sigma2 domain of RNA polymerase sigma factors"/>
    <property type="match status" value="1"/>
</dbReference>
<dbReference type="Pfam" id="PF20239">
    <property type="entry name" value="DUF6596"/>
    <property type="match status" value="1"/>
</dbReference>
<evidence type="ECO:0000256" key="1">
    <source>
        <dbReference type="ARBA" id="ARBA00010641"/>
    </source>
</evidence>
<dbReference type="InterPro" id="IPR014284">
    <property type="entry name" value="RNA_pol_sigma-70_dom"/>
</dbReference>
<sequence length="408" mass="44827">MSTSAGFEHLMRELAPQVLGALVRRYGHFDACEDAVQEALLAASQQWPRDGVPDQPRAWLITVASRRLTDHLRSEEARRRREETVALEVPMTDGDSGTPQDADDSLLLLFLCCHPSLNRAAQIALTLRAVGGLTTDEIARALLVPEETMRKRITRAKQAVRASGALFRPPPAAELPARLAAVLQVLYLIFNEGYTSIDRVDLAEEAIRLSRLTYRLLPDHGEVAGLLALMLLTHARRAARTTASGDLIRLDEQDRTRWDADAIAEGTALVTAAMTRTALGPYQVQAAIAALHDEAVTAETTDWPQIVALYDLLIRFDDTPVALLNRAVAVAMVQGPRAGLTLIDSVADDPRLTNHHRVAVARAHLLELAGDLPQALEAYLIAARRTTSLPEQRYLNTRAARLRNNLGR</sequence>
<dbReference type="Gene3D" id="1.10.10.10">
    <property type="entry name" value="Winged helix-like DNA-binding domain superfamily/Winged helix DNA-binding domain"/>
    <property type="match status" value="1"/>
</dbReference>
<organism evidence="8 9">
    <name type="scientific">Kribbella yunnanensis</name>
    <dbReference type="NCBI Taxonomy" id="190194"/>
    <lineage>
        <taxon>Bacteria</taxon>
        <taxon>Bacillati</taxon>
        <taxon>Actinomycetota</taxon>
        <taxon>Actinomycetes</taxon>
        <taxon>Propionibacteriales</taxon>
        <taxon>Kribbellaceae</taxon>
        <taxon>Kribbella</taxon>
    </lineage>
</organism>
<proteinExistence type="inferred from homology"/>
<keyword evidence="9" id="KW-1185">Reference proteome</keyword>
<evidence type="ECO:0000259" key="6">
    <source>
        <dbReference type="Pfam" id="PF08281"/>
    </source>
</evidence>
<evidence type="ECO:0000259" key="5">
    <source>
        <dbReference type="Pfam" id="PF04542"/>
    </source>
</evidence>
<dbReference type="Gene3D" id="1.10.1740.10">
    <property type="match status" value="1"/>
</dbReference>
<evidence type="ECO:0000313" key="8">
    <source>
        <dbReference type="EMBL" id="GAA1716830.1"/>
    </source>
</evidence>
<dbReference type="PANTHER" id="PTHR47756:SF2">
    <property type="entry name" value="BLL6612 PROTEIN"/>
    <property type="match status" value="1"/>
</dbReference>
<dbReference type="Pfam" id="PF04542">
    <property type="entry name" value="Sigma70_r2"/>
    <property type="match status" value="1"/>
</dbReference>
<dbReference type="InterPro" id="IPR013325">
    <property type="entry name" value="RNA_pol_sigma_r2"/>
</dbReference>
<evidence type="ECO:0000259" key="7">
    <source>
        <dbReference type="Pfam" id="PF20239"/>
    </source>
</evidence>
<dbReference type="InterPro" id="IPR007627">
    <property type="entry name" value="RNA_pol_sigma70_r2"/>
</dbReference>
<dbReference type="EMBL" id="BAAANF010000027">
    <property type="protein sequence ID" value="GAA1716830.1"/>
    <property type="molecule type" value="Genomic_DNA"/>
</dbReference>
<protein>
    <submittedName>
        <fullName evidence="8">Sigma factor-like helix-turn-helix DNA-binding protein</fullName>
    </submittedName>
</protein>
<keyword evidence="2" id="KW-0805">Transcription regulation</keyword>
<keyword evidence="3" id="KW-0731">Sigma factor</keyword>
<evidence type="ECO:0000256" key="2">
    <source>
        <dbReference type="ARBA" id="ARBA00023015"/>
    </source>
</evidence>
<dbReference type="SUPFAM" id="SSF88659">
    <property type="entry name" value="Sigma3 and sigma4 domains of RNA polymerase sigma factors"/>
    <property type="match status" value="1"/>
</dbReference>
<comment type="caution">
    <text evidence="8">The sequence shown here is derived from an EMBL/GenBank/DDBJ whole genome shotgun (WGS) entry which is preliminary data.</text>
</comment>
<feature type="domain" description="DUF6596" evidence="7">
    <location>
        <begin position="178"/>
        <end position="273"/>
    </location>
</feature>
<feature type="domain" description="RNA polymerase sigma factor 70 region 4 type 2" evidence="6">
    <location>
        <begin position="109"/>
        <end position="159"/>
    </location>
</feature>
<dbReference type="Pfam" id="PF08281">
    <property type="entry name" value="Sigma70_r4_2"/>
    <property type="match status" value="1"/>
</dbReference>
<dbReference type="InterPro" id="IPR013324">
    <property type="entry name" value="RNA_pol_sigma_r3/r4-like"/>
</dbReference>
<dbReference type="InterPro" id="IPR036388">
    <property type="entry name" value="WH-like_DNA-bd_sf"/>
</dbReference>
<dbReference type="NCBIfam" id="TIGR02937">
    <property type="entry name" value="sigma70-ECF"/>
    <property type="match status" value="1"/>
</dbReference>
<keyword evidence="4" id="KW-0804">Transcription</keyword>
<dbReference type="InterPro" id="IPR046531">
    <property type="entry name" value="DUF6596"/>
</dbReference>
<dbReference type="InterPro" id="IPR013249">
    <property type="entry name" value="RNA_pol_sigma70_r4_t2"/>
</dbReference>
<comment type="similarity">
    <text evidence="1">Belongs to the sigma-70 factor family. ECF subfamily.</text>
</comment>
<dbReference type="PANTHER" id="PTHR47756">
    <property type="entry name" value="BLL6612 PROTEIN-RELATED"/>
    <property type="match status" value="1"/>
</dbReference>
<gene>
    <name evidence="8" type="ORF">GCM10009745_76800</name>
</gene>
<feature type="domain" description="RNA polymerase sigma-70 region 2" evidence="5">
    <location>
        <begin position="10"/>
        <end position="76"/>
    </location>
</feature>
<name>A0ABP4V7H5_9ACTN</name>
<accession>A0ABP4V7H5</accession>
<evidence type="ECO:0000256" key="3">
    <source>
        <dbReference type="ARBA" id="ARBA00023082"/>
    </source>
</evidence>
<evidence type="ECO:0000313" key="9">
    <source>
        <dbReference type="Proteomes" id="UP001500280"/>
    </source>
</evidence>
<reference evidence="9" key="1">
    <citation type="journal article" date="2019" name="Int. J. Syst. Evol. Microbiol.">
        <title>The Global Catalogue of Microorganisms (GCM) 10K type strain sequencing project: providing services to taxonomists for standard genome sequencing and annotation.</title>
        <authorList>
            <consortium name="The Broad Institute Genomics Platform"/>
            <consortium name="The Broad Institute Genome Sequencing Center for Infectious Disease"/>
            <person name="Wu L."/>
            <person name="Ma J."/>
        </authorList>
    </citation>
    <scope>NUCLEOTIDE SEQUENCE [LARGE SCALE GENOMIC DNA]</scope>
    <source>
        <strain evidence="9">JCM 14307</strain>
    </source>
</reference>
<dbReference type="Proteomes" id="UP001500280">
    <property type="component" value="Unassembled WGS sequence"/>
</dbReference>
<evidence type="ECO:0000256" key="4">
    <source>
        <dbReference type="ARBA" id="ARBA00023163"/>
    </source>
</evidence>